<dbReference type="EMBL" id="JAUIQD010000002">
    <property type="protein sequence ID" value="KAK3360556.1"/>
    <property type="molecule type" value="Genomic_DNA"/>
</dbReference>
<evidence type="ECO:0000313" key="1">
    <source>
        <dbReference type="EMBL" id="KAK3360556.1"/>
    </source>
</evidence>
<dbReference type="InterPro" id="IPR051288">
    <property type="entry name" value="Serum_paraoxonase/arylesterase"/>
</dbReference>
<reference evidence="1" key="2">
    <citation type="submission" date="2023-06" db="EMBL/GenBank/DDBJ databases">
        <authorList>
            <consortium name="Lawrence Berkeley National Laboratory"/>
            <person name="Haridas S."/>
            <person name="Hensen N."/>
            <person name="Bonometti L."/>
            <person name="Westerberg I."/>
            <person name="Brannstrom I.O."/>
            <person name="Guillou S."/>
            <person name="Cros-Aarteil S."/>
            <person name="Calhoun S."/>
            <person name="Kuo A."/>
            <person name="Mondo S."/>
            <person name="Pangilinan J."/>
            <person name="Riley R."/>
            <person name="Labutti K."/>
            <person name="Andreopoulos B."/>
            <person name="Lipzen A."/>
            <person name="Chen C."/>
            <person name="Yanf M."/>
            <person name="Daum C."/>
            <person name="Ng V."/>
            <person name="Clum A."/>
            <person name="Steindorff A."/>
            <person name="Ohm R."/>
            <person name="Martin F."/>
            <person name="Silar P."/>
            <person name="Natvig D."/>
            <person name="Lalanne C."/>
            <person name="Gautier V."/>
            <person name="Ament-Velasquez S.L."/>
            <person name="Kruys A."/>
            <person name="Hutchinson M.I."/>
            <person name="Powell A.J."/>
            <person name="Barry K."/>
            <person name="Miller A.N."/>
            <person name="Grigoriev I.V."/>
            <person name="Debuchy R."/>
            <person name="Gladieux P."/>
            <person name="Thoren M.H."/>
            <person name="Johannesson H."/>
        </authorList>
    </citation>
    <scope>NUCLEOTIDE SEQUENCE</scope>
    <source>
        <strain evidence="1">CBS 955.72</strain>
    </source>
</reference>
<dbReference type="SUPFAM" id="SSF63829">
    <property type="entry name" value="Calcium-dependent phosphotriesterase"/>
    <property type="match status" value="1"/>
</dbReference>
<reference evidence="1" key="1">
    <citation type="journal article" date="2023" name="Mol. Phylogenet. Evol.">
        <title>Genome-scale phylogeny and comparative genomics of the fungal order Sordariales.</title>
        <authorList>
            <person name="Hensen N."/>
            <person name="Bonometti L."/>
            <person name="Westerberg I."/>
            <person name="Brannstrom I.O."/>
            <person name="Guillou S."/>
            <person name="Cros-Aarteil S."/>
            <person name="Calhoun S."/>
            <person name="Haridas S."/>
            <person name="Kuo A."/>
            <person name="Mondo S."/>
            <person name="Pangilinan J."/>
            <person name="Riley R."/>
            <person name="LaButti K."/>
            <person name="Andreopoulos B."/>
            <person name="Lipzen A."/>
            <person name="Chen C."/>
            <person name="Yan M."/>
            <person name="Daum C."/>
            <person name="Ng V."/>
            <person name="Clum A."/>
            <person name="Steindorff A."/>
            <person name="Ohm R.A."/>
            <person name="Martin F."/>
            <person name="Silar P."/>
            <person name="Natvig D.O."/>
            <person name="Lalanne C."/>
            <person name="Gautier V."/>
            <person name="Ament-Velasquez S.L."/>
            <person name="Kruys A."/>
            <person name="Hutchinson M.I."/>
            <person name="Powell A.J."/>
            <person name="Barry K."/>
            <person name="Miller A.N."/>
            <person name="Grigoriev I.V."/>
            <person name="Debuchy R."/>
            <person name="Gladieux P."/>
            <person name="Hiltunen Thoren M."/>
            <person name="Johannesson H."/>
        </authorList>
    </citation>
    <scope>NUCLEOTIDE SEQUENCE</scope>
    <source>
        <strain evidence="1">CBS 955.72</strain>
    </source>
</reference>
<proteinExistence type="predicted"/>
<dbReference type="PANTHER" id="PTHR11799">
    <property type="entry name" value="PARAOXONASE"/>
    <property type="match status" value="1"/>
</dbReference>
<dbReference type="Gene3D" id="2.120.10.30">
    <property type="entry name" value="TolB, C-terminal domain"/>
    <property type="match status" value="1"/>
</dbReference>
<dbReference type="AlphaFoldDB" id="A0AAJ0HST4"/>
<evidence type="ECO:0008006" key="3">
    <source>
        <dbReference type="Google" id="ProtNLM"/>
    </source>
</evidence>
<evidence type="ECO:0000313" key="2">
    <source>
        <dbReference type="Proteomes" id="UP001275084"/>
    </source>
</evidence>
<gene>
    <name evidence="1" type="ORF">B0T25DRAFT_473853</name>
</gene>
<sequence>MTDFMQVGSAGLVAAAAIAIGVQLNLIPLGNLIALVQLGLAIGKTIRPLSDFPYECRHIDHPLLDACEDMWISHTRKLYLACSDSQARKQWFPAVDQYNLTGRSQVDGIVVMDLDQPGLGRYPSRITARRLDTPDYSGVAGDGLLSLTGFTGVDLPDGGVRFLVVNNRPAVDLATGKYAVNQAYAGVNATIEVFEREKGHDFSLRHVSTVASTIISTPNRVAAFGSEGFYITNDHGKVKSGDIARFIAMLGGGDVTFCSYTEGCRVVASGLSYPNGLMLHSNGLLYVPSAAAGGGVYVYQPQGNGSLEKIGKIEAFYAIDNLSEDTGGNIFAAVISKGRETLAYVKDPSRRVPASGVLRICATENGHETEMVLEDRNGEALPATTTVVHDVITGRLYLSGASSPFVTVCNPTVLRAI</sequence>
<keyword evidence="2" id="KW-1185">Reference proteome</keyword>
<comment type="caution">
    <text evidence="1">The sequence shown here is derived from an EMBL/GenBank/DDBJ whole genome shotgun (WGS) entry which is preliminary data.</text>
</comment>
<accession>A0AAJ0HST4</accession>
<dbReference type="PANTHER" id="PTHR11799:SF20">
    <property type="entry name" value="SMP-30_GLUCONOLACTONASE_LRE-LIKE REGION DOMAIN-CONTAINING PROTEIN"/>
    <property type="match status" value="1"/>
</dbReference>
<dbReference type="InterPro" id="IPR011042">
    <property type="entry name" value="6-blade_b-propeller_TolB-like"/>
</dbReference>
<protein>
    <recommendedName>
        <fullName evidence="3">Serum paraoxonase/arylesterase</fullName>
    </recommendedName>
</protein>
<name>A0AAJ0HST4_9PEZI</name>
<dbReference type="Proteomes" id="UP001275084">
    <property type="component" value="Unassembled WGS sequence"/>
</dbReference>
<organism evidence="1 2">
    <name type="scientific">Lasiosphaeria hispida</name>
    <dbReference type="NCBI Taxonomy" id="260671"/>
    <lineage>
        <taxon>Eukaryota</taxon>
        <taxon>Fungi</taxon>
        <taxon>Dikarya</taxon>
        <taxon>Ascomycota</taxon>
        <taxon>Pezizomycotina</taxon>
        <taxon>Sordariomycetes</taxon>
        <taxon>Sordariomycetidae</taxon>
        <taxon>Sordariales</taxon>
        <taxon>Lasiosphaeriaceae</taxon>
        <taxon>Lasiosphaeria</taxon>
    </lineage>
</organism>